<comment type="caution">
    <text evidence="3">The sequence shown here is derived from an EMBL/GenBank/DDBJ whole genome shotgun (WGS) entry which is preliminary data.</text>
</comment>
<dbReference type="AlphaFoldDB" id="A0A9E2NSZ4"/>
<keyword evidence="1" id="KW-1133">Transmembrane helix</keyword>
<evidence type="ECO:0000313" key="3">
    <source>
        <dbReference type="EMBL" id="MBU3827627.1"/>
    </source>
</evidence>
<feature type="transmembrane region" description="Helical" evidence="1">
    <location>
        <begin position="50"/>
        <end position="75"/>
    </location>
</feature>
<dbReference type="SUPFAM" id="SSF48317">
    <property type="entry name" value="Acid phosphatase/Vanadium-dependent haloperoxidase"/>
    <property type="match status" value="1"/>
</dbReference>
<feature type="transmembrane region" description="Helical" evidence="1">
    <location>
        <begin position="151"/>
        <end position="173"/>
    </location>
</feature>
<organism evidence="3 4">
    <name type="scientific">Candidatus Lactobacillus pullistercoris</name>
    <dbReference type="NCBI Taxonomy" id="2838636"/>
    <lineage>
        <taxon>Bacteria</taxon>
        <taxon>Bacillati</taxon>
        <taxon>Bacillota</taxon>
        <taxon>Bacilli</taxon>
        <taxon>Lactobacillales</taxon>
        <taxon>Lactobacillaceae</taxon>
        <taxon>Lactobacillus</taxon>
    </lineage>
</organism>
<dbReference type="Pfam" id="PF01569">
    <property type="entry name" value="PAP2"/>
    <property type="match status" value="1"/>
</dbReference>
<dbReference type="SMART" id="SM00014">
    <property type="entry name" value="acidPPc"/>
    <property type="match status" value="1"/>
</dbReference>
<reference evidence="3" key="2">
    <citation type="submission" date="2021-04" db="EMBL/GenBank/DDBJ databases">
        <authorList>
            <person name="Gilroy R."/>
        </authorList>
    </citation>
    <scope>NUCLEOTIDE SEQUENCE</scope>
    <source>
        <strain evidence="3">F6-686</strain>
    </source>
</reference>
<keyword evidence="1" id="KW-0812">Transmembrane</keyword>
<proteinExistence type="predicted"/>
<feature type="transmembrane region" description="Helical" evidence="1">
    <location>
        <begin position="123"/>
        <end position="144"/>
    </location>
</feature>
<dbReference type="CDD" id="cd03392">
    <property type="entry name" value="PAP2_like_2"/>
    <property type="match status" value="1"/>
</dbReference>
<feature type="transmembrane region" description="Helical" evidence="1">
    <location>
        <begin position="7"/>
        <end position="30"/>
    </location>
</feature>
<feature type="transmembrane region" description="Helical" evidence="1">
    <location>
        <begin position="179"/>
        <end position="197"/>
    </location>
</feature>
<keyword evidence="1" id="KW-0472">Membrane</keyword>
<feature type="domain" description="Phosphatidic acid phosphatase type 2/haloperoxidase" evidence="2">
    <location>
        <begin position="82"/>
        <end position="194"/>
    </location>
</feature>
<dbReference type="InterPro" id="IPR036938">
    <property type="entry name" value="PAP2/HPO_sf"/>
</dbReference>
<gene>
    <name evidence="3" type="ORF">H9806_00335</name>
</gene>
<dbReference type="Gene3D" id="1.20.144.10">
    <property type="entry name" value="Phosphatidic acid phosphatase type 2/haloperoxidase"/>
    <property type="match status" value="1"/>
</dbReference>
<name>A0A9E2NSZ4_9LACO</name>
<evidence type="ECO:0000256" key="1">
    <source>
        <dbReference type="SAM" id="Phobius"/>
    </source>
</evidence>
<dbReference type="InterPro" id="IPR000326">
    <property type="entry name" value="PAP2/HPO"/>
</dbReference>
<dbReference type="Proteomes" id="UP000823844">
    <property type="component" value="Unassembled WGS sequence"/>
</dbReference>
<dbReference type="EMBL" id="JAHLFT010000007">
    <property type="protein sequence ID" value="MBU3827627.1"/>
    <property type="molecule type" value="Genomic_DNA"/>
</dbReference>
<feature type="transmembrane region" description="Helical" evidence="1">
    <location>
        <begin position="82"/>
        <end position="103"/>
    </location>
</feature>
<evidence type="ECO:0000259" key="2">
    <source>
        <dbReference type="SMART" id="SM00014"/>
    </source>
</evidence>
<dbReference type="PANTHER" id="PTHR14969">
    <property type="entry name" value="SPHINGOSINE-1-PHOSPHATE PHOSPHOHYDROLASE"/>
    <property type="match status" value="1"/>
</dbReference>
<reference evidence="3" key="1">
    <citation type="journal article" date="2021" name="PeerJ">
        <title>Extensive microbial diversity within the chicken gut microbiome revealed by metagenomics and culture.</title>
        <authorList>
            <person name="Gilroy R."/>
            <person name="Ravi A."/>
            <person name="Getino M."/>
            <person name="Pursley I."/>
            <person name="Horton D.L."/>
            <person name="Alikhan N.F."/>
            <person name="Baker D."/>
            <person name="Gharbi K."/>
            <person name="Hall N."/>
            <person name="Watson M."/>
            <person name="Adriaenssens E.M."/>
            <person name="Foster-Nyarko E."/>
            <person name="Jarju S."/>
            <person name="Secka A."/>
            <person name="Antonio M."/>
            <person name="Oren A."/>
            <person name="Chaudhuri R.R."/>
            <person name="La Ragione R."/>
            <person name="Hildebrand F."/>
            <person name="Pallen M.J."/>
        </authorList>
    </citation>
    <scope>NUCLEOTIDE SEQUENCE</scope>
    <source>
        <strain evidence="3">F6-686</strain>
    </source>
</reference>
<protein>
    <submittedName>
        <fullName evidence="3">Phosphatase PAP2 family protein</fullName>
    </submittedName>
</protein>
<evidence type="ECO:0000313" key="4">
    <source>
        <dbReference type="Proteomes" id="UP000823844"/>
    </source>
</evidence>
<accession>A0A9E2NSZ4</accession>
<dbReference type="PANTHER" id="PTHR14969:SF13">
    <property type="entry name" value="AT30094P"/>
    <property type="match status" value="1"/>
</dbReference>
<sequence length="209" mass="23542">MKKEKYAIYIGLPVFLIFAVSVMMKAGWIVQFDAALQHVARAIPNLTGLMLKLSLLAAPKVDLIWMLILAVILWFKHMQPMATSIVITLVSADAVGFIIKHIVQRARPVQHLAIDDGFSFPSGHTLGMGVIVFWLILVLLPIVVKDQTKLFWIDLILIIWLVIVMCSRVYVFAHYPSDVCASTAFAAFWVGLVAICLKKIVYQIWHKNI</sequence>